<dbReference type="InterPro" id="IPR014743">
    <property type="entry name" value="Cl-channel_core"/>
</dbReference>
<dbReference type="InterPro" id="IPR000644">
    <property type="entry name" value="CBS_dom"/>
</dbReference>
<keyword evidence="6 11" id="KW-0472">Membrane</keyword>
<dbReference type="FunFam" id="1.10.3080.10:FF:000018">
    <property type="entry name" value="Chloride transporter, ClC family"/>
    <property type="match status" value="1"/>
</dbReference>
<proteinExistence type="predicted"/>
<evidence type="ECO:0000256" key="10">
    <source>
        <dbReference type="PROSITE-ProRule" id="PRU00703"/>
    </source>
</evidence>
<feature type="transmembrane region" description="Helical" evidence="11">
    <location>
        <begin position="31"/>
        <end position="55"/>
    </location>
</feature>
<dbReference type="SUPFAM" id="SSF81340">
    <property type="entry name" value="Clc chloride channel"/>
    <property type="match status" value="1"/>
</dbReference>
<keyword evidence="10" id="KW-0129">CBS domain</keyword>
<evidence type="ECO:0000256" key="8">
    <source>
        <dbReference type="ARBA" id="ARBA00023214"/>
    </source>
</evidence>
<keyword evidence="2" id="KW-0813">Transport</keyword>
<feature type="transmembrane region" description="Helical" evidence="11">
    <location>
        <begin position="341"/>
        <end position="362"/>
    </location>
</feature>
<evidence type="ECO:0000313" key="13">
    <source>
        <dbReference type="EMBL" id="QDT32517.1"/>
    </source>
</evidence>
<comment type="subcellular location">
    <subcellularLocation>
        <location evidence="1">Membrane</location>
        <topology evidence="1">Multi-pass membrane protein</topology>
    </subcellularLocation>
</comment>
<evidence type="ECO:0000256" key="3">
    <source>
        <dbReference type="ARBA" id="ARBA00022692"/>
    </source>
</evidence>
<dbReference type="InterPro" id="IPR001807">
    <property type="entry name" value="ClC"/>
</dbReference>
<dbReference type="CDD" id="cd00400">
    <property type="entry name" value="Voltage_gated_ClC"/>
    <property type="match status" value="1"/>
</dbReference>
<evidence type="ECO:0000256" key="1">
    <source>
        <dbReference type="ARBA" id="ARBA00004141"/>
    </source>
</evidence>
<gene>
    <name evidence="13" type="primary">clcA</name>
    <name evidence="13" type="ORF">Mal48_17640</name>
</gene>
<evidence type="ECO:0000256" key="2">
    <source>
        <dbReference type="ARBA" id="ARBA00022448"/>
    </source>
</evidence>
<dbReference type="SUPFAM" id="SSF54631">
    <property type="entry name" value="CBS-domain pair"/>
    <property type="match status" value="1"/>
</dbReference>
<feature type="transmembrane region" description="Helical" evidence="11">
    <location>
        <begin position="408"/>
        <end position="432"/>
    </location>
</feature>
<dbReference type="PANTHER" id="PTHR43427:SF6">
    <property type="entry name" value="CHLORIDE CHANNEL PROTEIN CLC-E"/>
    <property type="match status" value="1"/>
</dbReference>
<feature type="transmembrane region" description="Helical" evidence="11">
    <location>
        <begin position="85"/>
        <end position="106"/>
    </location>
</feature>
<dbReference type="Gene3D" id="3.10.580.10">
    <property type="entry name" value="CBS-domain"/>
    <property type="match status" value="1"/>
</dbReference>
<dbReference type="InterPro" id="IPR050368">
    <property type="entry name" value="ClC-type_chloride_channel"/>
</dbReference>
<sequence length="628" mass="67399">MFGLCPKVYVVLHLERLFTALDWKSSGKWTFLSILVGMIAGLGGIAFQVIGQFVLHYSLVMFAGYSPAEAVGEHLIFDHSHTGQFSPWLIVVVMTIGGLLSGWLVYTFAPEAEGHGTDAAIDAYHNKRGRIRGRIPIVKTFASAITIGTGGSGGREGPIAQIGASFGAFLGKLLKLPSRDRRILLAAGMGAGVGAVFRAPLAGALFAAEILYSESDFEAEVIIPAATASIIGYSVYGLWLPAEMHHTPLFGNDLNYAAGSPLELLPYAVLAVVVAVMGIVYIKVFYGIHNLFAKLPVPKTLRPAIGAGLAGIIGVGLFKLWGEERQALAVLSTGYGTLQQALTAATEVGIPLLFTIAVVKILTTSLTISSGGSGGVFGPSMVIGGCTGGAVGLIFQQIWPDLVPHPEAFAIVGMAGFFAGCAHAPFSTIIMVSEMTGGYGLLLPTMWVSTLTFVMGRPWKLYSKQVPSRLESPAHRGDFLVDILEGIYVRDVYHERKSLVLIPEAMTLNEIVHTIATTRQHYFPVVNEAGRIVGIFSNDDVRSYLYDETLWTLANAGDVMNSHVVSVTPDDDLNTALRCFTAIAIDELPVVDAEDDGKLLGTIRHKEVIAAYNRRLMEFKKAAQDEQE</sequence>
<dbReference type="GO" id="GO:0034707">
    <property type="term" value="C:chloride channel complex"/>
    <property type="evidence" value="ECO:0007669"/>
    <property type="project" value="UniProtKB-KW"/>
</dbReference>
<evidence type="ECO:0000256" key="5">
    <source>
        <dbReference type="ARBA" id="ARBA00023065"/>
    </source>
</evidence>
<dbReference type="CDD" id="cd04613">
    <property type="entry name" value="CBS_pair_voltage-gated_CLC_bac"/>
    <property type="match status" value="1"/>
</dbReference>
<dbReference type="Pfam" id="PF00654">
    <property type="entry name" value="Voltage_CLC"/>
    <property type="match status" value="1"/>
</dbReference>
<dbReference type="EMBL" id="CP036267">
    <property type="protein sequence ID" value="QDT32517.1"/>
    <property type="molecule type" value="Genomic_DNA"/>
</dbReference>
<name>A0A517QLU5_9PLAN</name>
<feature type="transmembrane region" description="Helical" evidence="11">
    <location>
        <begin position="374"/>
        <end position="396"/>
    </location>
</feature>
<dbReference type="Gene3D" id="1.10.3080.10">
    <property type="entry name" value="Clc chloride channel"/>
    <property type="match status" value="1"/>
</dbReference>
<organism evidence="13 14">
    <name type="scientific">Thalassoglobus polymorphus</name>
    <dbReference type="NCBI Taxonomy" id="2527994"/>
    <lineage>
        <taxon>Bacteria</taxon>
        <taxon>Pseudomonadati</taxon>
        <taxon>Planctomycetota</taxon>
        <taxon>Planctomycetia</taxon>
        <taxon>Planctomycetales</taxon>
        <taxon>Planctomycetaceae</taxon>
        <taxon>Thalassoglobus</taxon>
    </lineage>
</organism>
<feature type="transmembrane region" description="Helical" evidence="11">
    <location>
        <begin position="183"/>
        <end position="208"/>
    </location>
</feature>
<dbReference type="SMART" id="SM00116">
    <property type="entry name" value="CBS"/>
    <property type="match status" value="2"/>
</dbReference>
<dbReference type="InterPro" id="IPR046342">
    <property type="entry name" value="CBS_dom_sf"/>
</dbReference>
<keyword evidence="8" id="KW-0868">Chloride</keyword>
<keyword evidence="7" id="KW-0869">Chloride channel</keyword>
<evidence type="ECO:0000256" key="11">
    <source>
        <dbReference type="SAM" id="Phobius"/>
    </source>
</evidence>
<dbReference type="AlphaFoldDB" id="A0A517QLU5"/>
<accession>A0A517QLU5</accession>
<reference evidence="13 14" key="1">
    <citation type="submission" date="2019-02" db="EMBL/GenBank/DDBJ databases">
        <title>Deep-cultivation of Planctomycetes and their phenomic and genomic characterization uncovers novel biology.</title>
        <authorList>
            <person name="Wiegand S."/>
            <person name="Jogler M."/>
            <person name="Boedeker C."/>
            <person name="Pinto D."/>
            <person name="Vollmers J."/>
            <person name="Rivas-Marin E."/>
            <person name="Kohn T."/>
            <person name="Peeters S.H."/>
            <person name="Heuer A."/>
            <person name="Rast P."/>
            <person name="Oberbeckmann S."/>
            <person name="Bunk B."/>
            <person name="Jeske O."/>
            <person name="Meyerdierks A."/>
            <person name="Storesund J.E."/>
            <person name="Kallscheuer N."/>
            <person name="Luecker S."/>
            <person name="Lage O.M."/>
            <person name="Pohl T."/>
            <person name="Merkel B.J."/>
            <person name="Hornburger P."/>
            <person name="Mueller R.-W."/>
            <person name="Bruemmer F."/>
            <person name="Labrenz M."/>
            <person name="Spormann A.M."/>
            <person name="Op den Camp H."/>
            <person name="Overmann J."/>
            <person name="Amann R."/>
            <person name="Jetten M.S.M."/>
            <person name="Mascher T."/>
            <person name="Medema M.H."/>
            <person name="Devos D.P."/>
            <person name="Kaster A.-K."/>
            <person name="Ovreas L."/>
            <person name="Rohde M."/>
            <person name="Galperin M.Y."/>
            <person name="Jogler C."/>
        </authorList>
    </citation>
    <scope>NUCLEOTIDE SEQUENCE [LARGE SCALE GENOMIC DNA]</scope>
    <source>
        <strain evidence="13 14">Mal48</strain>
    </source>
</reference>
<feature type="transmembrane region" description="Helical" evidence="11">
    <location>
        <begin position="264"/>
        <end position="288"/>
    </location>
</feature>
<protein>
    <submittedName>
        <fullName evidence="13">H(+)/Cl(-) exchange transporter ClcA</fullName>
    </submittedName>
</protein>
<evidence type="ECO:0000256" key="6">
    <source>
        <dbReference type="ARBA" id="ARBA00023136"/>
    </source>
</evidence>
<keyword evidence="14" id="KW-1185">Reference proteome</keyword>
<dbReference type="Proteomes" id="UP000315724">
    <property type="component" value="Chromosome"/>
</dbReference>
<dbReference type="PRINTS" id="PR00762">
    <property type="entry name" value="CLCHANNEL"/>
</dbReference>
<evidence type="ECO:0000313" key="14">
    <source>
        <dbReference type="Proteomes" id="UP000315724"/>
    </source>
</evidence>
<feature type="domain" description="CBS" evidence="12">
    <location>
        <begin position="560"/>
        <end position="619"/>
    </location>
</feature>
<evidence type="ECO:0000256" key="9">
    <source>
        <dbReference type="ARBA" id="ARBA00023303"/>
    </source>
</evidence>
<dbReference type="Pfam" id="PF00571">
    <property type="entry name" value="CBS"/>
    <property type="match status" value="2"/>
</dbReference>
<keyword evidence="4 11" id="KW-1133">Transmembrane helix</keyword>
<keyword evidence="5" id="KW-0406">Ion transport</keyword>
<dbReference type="PROSITE" id="PS51371">
    <property type="entry name" value="CBS"/>
    <property type="match status" value="2"/>
</dbReference>
<evidence type="ECO:0000259" key="12">
    <source>
        <dbReference type="PROSITE" id="PS51371"/>
    </source>
</evidence>
<feature type="transmembrane region" description="Helical" evidence="11">
    <location>
        <begin position="439"/>
        <end position="459"/>
    </location>
</feature>
<keyword evidence="3 11" id="KW-0812">Transmembrane</keyword>
<keyword evidence="9" id="KW-0407">Ion channel</keyword>
<dbReference type="KEGG" id="tpol:Mal48_17640"/>
<feature type="domain" description="CBS" evidence="12">
    <location>
        <begin position="495"/>
        <end position="553"/>
    </location>
</feature>
<dbReference type="PANTHER" id="PTHR43427">
    <property type="entry name" value="CHLORIDE CHANNEL PROTEIN CLC-E"/>
    <property type="match status" value="1"/>
</dbReference>
<dbReference type="GO" id="GO:0005254">
    <property type="term" value="F:chloride channel activity"/>
    <property type="evidence" value="ECO:0007669"/>
    <property type="project" value="UniProtKB-KW"/>
</dbReference>
<evidence type="ECO:0000256" key="4">
    <source>
        <dbReference type="ARBA" id="ARBA00022989"/>
    </source>
</evidence>
<evidence type="ECO:0000256" key="7">
    <source>
        <dbReference type="ARBA" id="ARBA00023173"/>
    </source>
</evidence>